<dbReference type="AlphaFoldDB" id="A0A068NQY0"/>
<dbReference type="InterPro" id="IPR004794">
    <property type="entry name" value="Eubact_RibD"/>
</dbReference>
<feature type="binding site" evidence="16">
    <location>
        <position position="170"/>
    </location>
    <ligand>
        <name>substrate</name>
    </ligand>
</feature>
<feature type="binding site" evidence="16">
    <location>
        <position position="186"/>
    </location>
    <ligand>
        <name>substrate</name>
    </ligand>
</feature>
<feature type="binding site" evidence="16">
    <location>
        <position position="202"/>
    </location>
    <ligand>
        <name>NADP(+)</name>
        <dbReference type="ChEBI" id="CHEBI:58349"/>
    </ligand>
</feature>
<keyword evidence="6 14" id="KW-0686">Riboflavin biosynthesis</keyword>
<organism evidence="19 20">
    <name type="scientific">Fimbriimonas ginsengisoli Gsoil 348</name>
    <dbReference type="NCBI Taxonomy" id="661478"/>
    <lineage>
        <taxon>Bacteria</taxon>
        <taxon>Bacillati</taxon>
        <taxon>Armatimonadota</taxon>
        <taxon>Fimbriimonadia</taxon>
        <taxon>Fimbriimonadales</taxon>
        <taxon>Fimbriimonadaceae</taxon>
        <taxon>Fimbriimonas</taxon>
    </lineage>
</organism>
<feature type="binding site" evidence="17">
    <location>
        <position position="87"/>
    </location>
    <ligand>
        <name>Zn(2+)</name>
        <dbReference type="ChEBI" id="CHEBI:29105"/>
        <note>catalytic</note>
    </ligand>
</feature>
<comment type="function">
    <text evidence="1 14">Converts 2,5-diamino-6-(ribosylamino)-4(3h)-pyrimidinone 5'-phosphate into 5-amino-6-(ribosylamino)-2,4(1h,3h)-pyrimidinedione 5'-phosphate.</text>
</comment>
<evidence type="ECO:0000256" key="9">
    <source>
        <dbReference type="ARBA" id="ARBA00022857"/>
    </source>
</evidence>
<dbReference type="PROSITE" id="PS00903">
    <property type="entry name" value="CYT_DCMP_DEAMINASES_1"/>
    <property type="match status" value="1"/>
</dbReference>
<dbReference type="InterPro" id="IPR024072">
    <property type="entry name" value="DHFR-like_dom_sf"/>
</dbReference>
<reference evidence="19 20" key="1">
    <citation type="journal article" date="2014" name="PLoS ONE">
        <title>The first complete genome sequence of the class fimbriimonadia in the phylum armatimonadetes.</title>
        <authorList>
            <person name="Hu Z.Y."/>
            <person name="Wang Y.Z."/>
            <person name="Im W.T."/>
            <person name="Wang S.Y."/>
            <person name="Zhao G.P."/>
            <person name="Zheng H.J."/>
            <person name="Quan Z.X."/>
        </authorList>
    </citation>
    <scope>NUCLEOTIDE SEQUENCE [LARGE SCALE GENOMIC DNA]</scope>
    <source>
        <strain evidence="19">Gsoil 348</strain>
    </source>
</reference>
<evidence type="ECO:0000313" key="19">
    <source>
        <dbReference type="EMBL" id="AIE85787.1"/>
    </source>
</evidence>
<dbReference type="Gene3D" id="3.40.140.10">
    <property type="entry name" value="Cytidine Deaminase, domain 2"/>
    <property type="match status" value="1"/>
</dbReference>
<dbReference type="NCBIfam" id="TIGR00326">
    <property type="entry name" value="eubact_ribD"/>
    <property type="match status" value="1"/>
</dbReference>
<feature type="binding site" evidence="16">
    <location>
        <position position="268"/>
    </location>
    <ligand>
        <name>substrate</name>
    </ligand>
</feature>
<accession>A0A068NQY0</accession>
<dbReference type="GO" id="GO:0008270">
    <property type="term" value="F:zinc ion binding"/>
    <property type="evidence" value="ECO:0007669"/>
    <property type="project" value="InterPro"/>
</dbReference>
<dbReference type="GO" id="GO:0008835">
    <property type="term" value="F:diaminohydroxyphosphoribosylaminopyrimidine deaminase activity"/>
    <property type="evidence" value="ECO:0007669"/>
    <property type="project" value="UniProtKB-EC"/>
</dbReference>
<dbReference type="EC" id="1.1.1.193" evidence="14"/>
<dbReference type="SUPFAM" id="SSF53927">
    <property type="entry name" value="Cytidine deaminase-like"/>
    <property type="match status" value="1"/>
</dbReference>
<feature type="binding site" evidence="16">
    <location>
        <position position="172"/>
    </location>
    <ligand>
        <name>NADP(+)</name>
        <dbReference type="ChEBI" id="CHEBI:58349"/>
    </ligand>
</feature>
<evidence type="ECO:0000313" key="20">
    <source>
        <dbReference type="Proteomes" id="UP000027982"/>
    </source>
</evidence>
<keyword evidence="14" id="KW-0378">Hydrolase</keyword>
<evidence type="ECO:0000256" key="10">
    <source>
        <dbReference type="ARBA" id="ARBA00023002"/>
    </source>
</evidence>
<feature type="binding site" evidence="17">
    <location>
        <position position="78"/>
    </location>
    <ligand>
        <name>Zn(2+)</name>
        <dbReference type="ChEBI" id="CHEBI:29105"/>
        <note>catalytic</note>
    </ligand>
</feature>
<comment type="pathway">
    <text evidence="2 14">Cofactor biosynthesis; riboflavin biosynthesis; 5-amino-6-(D-ribitylamino)uracil from GTP: step 2/4.</text>
</comment>
<evidence type="ECO:0000256" key="1">
    <source>
        <dbReference type="ARBA" id="ARBA00002151"/>
    </source>
</evidence>
<dbReference type="InterPro" id="IPR016192">
    <property type="entry name" value="APOBEC/CMP_deaminase_Zn-bd"/>
</dbReference>
<evidence type="ECO:0000256" key="8">
    <source>
        <dbReference type="ARBA" id="ARBA00022833"/>
    </source>
</evidence>
<dbReference type="HOGENOM" id="CLU_036590_1_0_0"/>
<dbReference type="Pfam" id="PF00383">
    <property type="entry name" value="dCMP_cyt_deam_1"/>
    <property type="match status" value="1"/>
</dbReference>
<dbReference type="PROSITE" id="PS51747">
    <property type="entry name" value="CYT_DCMP_DEAMINASES_2"/>
    <property type="match status" value="1"/>
</dbReference>
<dbReference type="InterPro" id="IPR002125">
    <property type="entry name" value="CMP_dCMP_dom"/>
</dbReference>
<gene>
    <name evidence="19" type="ORF">OP10G_2419</name>
</gene>
<evidence type="ECO:0000256" key="2">
    <source>
        <dbReference type="ARBA" id="ARBA00004882"/>
    </source>
</evidence>
<dbReference type="SUPFAM" id="SSF53597">
    <property type="entry name" value="Dihydrofolate reductase-like"/>
    <property type="match status" value="1"/>
</dbReference>
<dbReference type="PANTHER" id="PTHR38011:SF7">
    <property type="entry name" value="2,5-DIAMINO-6-RIBOSYLAMINO-4(3H)-PYRIMIDINONE 5'-PHOSPHATE REDUCTASE"/>
    <property type="match status" value="1"/>
</dbReference>
<keyword evidence="11" id="KW-0511">Multifunctional enzyme</keyword>
<comment type="catalytic activity">
    <reaction evidence="12 14">
        <text>5-amino-6-(5-phospho-D-ribitylamino)uracil + NADP(+) = 5-amino-6-(5-phospho-D-ribosylamino)uracil + NADPH + H(+)</text>
        <dbReference type="Rhea" id="RHEA:17845"/>
        <dbReference type="ChEBI" id="CHEBI:15378"/>
        <dbReference type="ChEBI" id="CHEBI:57783"/>
        <dbReference type="ChEBI" id="CHEBI:58349"/>
        <dbReference type="ChEBI" id="CHEBI:58421"/>
        <dbReference type="ChEBI" id="CHEBI:58453"/>
        <dbReference type="EC" id="1.1.1.193"/>
    </reaction>
</comment>
<keyword evidence="10 14" id="KW-0560">Oxidoreductase</keyword>
<evidence type="ECO:0000256" key="13">
    <source>
        <dbReference type="ARBA" id="ARBA00049886"/>
    </source>
</evidence>
<dbReference type="Pfam" id="PF01872">
    <property type="entry name" value="RibD_C"/>
    <property type="match status" value="1"/>
</dbReference>
<keyword evidence="7 14" id="KW-0479">Metal-binding</keyword>
<dbReference type="GO" id="GO:0008703">
    <property type="term" value="F:5-amino-6-(5-phosphoribosylamino)uracil reductase activity"/>
    <property type="evidence" value="ECO:0007669"/>
    <property type="project" value="UniProtKB-EC"/>
</dbReference>
<evidence type="ECO:0000256" key="14">
    <source>
        <dbReference type="PIRNR" id="PIRNR006769"/>
    </source>
</evidence>
<dbReference type="eggNOG" id="COG1985">
    <property type="taxonomic scope" value="Bacteria"/>
</dbReference>
<evidence type="ECO:0000256" key="6">
    <source>
        <dbReference type="ARBA" id="ARBA00022619"/>
    </source>
</evidence>
<evidence type="ECO:0000259" key="18">
    <source>
        <dbReference type="PROSITE" id="PS51747"/>
    </source>
</evidence>
<dbReference type="PIRSF" id="PIRSF006769">
    <property type="entry name" value="RibD"/>
    <property type="match status" value="1"/>
</dbReference>
<feature type="binding site" evidence="16">
    <location>
        <begin position="270"/>
        <end position="276"/>
    </location>
    <ligand>
        <name>NADP(+)</name>
        <dbReference type="ChEBI" id="CHEBI:58349"/>
    </ligand>
</feature>
<dbReference type="Proteomes" id="UP000027982">
    <property type="component" value="Chromosome"/>
</dbReference>
<dbReference type="PANTHER" id="PTHR38011">
    <property type="entry name" value="DIHYDROFOLATE REDUCTASE FAMILY PROTEIN (AFU_ORTHOLOGUE AFUA_8G06820)"/>
    <property type="match status" value="1"/>
</dbReference>
<proteinExistence type="inferred from homology"/>
<dbReference type="InterPro" id="IPR002734">
    <property type="entry name" value="RibDG_C"/>
</dbReference>
<evidence type="ECO:0000256" key="3">
    <source>
        <dbReference type="ARBA" id="ARBA00004910"/>
    </source>
</evidence>
<evidence type="ECO:0000256" key="16">
    <source>
        <dbReference type="PIRSR" id="PIRSR006769-2"/>
    </source>
</evidence>
<dbReference type="KEGG" id="fgi:OP10G_2419"/>
<comment type="cofactor">
    <cofactor evidence="14 17">
        <name>Zn(2+)</name>
        <dbReference type="ChEBI" id="CHEBI:29105"/>
    </cofactor>
    <text evidence="14 17">Binds 1 zinc ion.</text>
</comment>
<comment type="pathway">
    <text evidence="3 14">Cofactor biosynthesis; riboflavin biosynthesis; 5-amino-6-(D-ribitylamino)uracil from GTP: step 3/4.</text>
</comment>
<evidence type="ECO:0000256" key="17">
    <source>
        <dbReference type="PIRSR" id="PIRSR006769-3"/>
    </source>
</evidence>
<dbReference type="RefSeq" id="WP_025225653.1">
    <property type="nucleotide sequence ID" value="NZ_CP007139.1"/>
</dbReference>
<dbReference type="InterPro" id="IPR016193">
    <property type="entry name" value="Cytidine_deaminase-like"/>
</dbReference>
<feature type="binding site" evidence="16">
    <location>
        <position position="206"/>
    </location>
    <ligand>
        <name>substrate</name>
    </ligand>
</feature>
<evidence type="ECO:0000256" key="5">
    <source>
        <dbReference type="ARBA" id="ARBA00007417"/>
    </source>
</evidence>
<dbReference type="EMBL" id="CP007139">
    <property type="protein sequence ID" value="AIE85787.1"/>
    <property type="molecule type" value="Genomic_DNA"/>
</dbReference>
<evidence type="ECO:0000256" key="11">
    <source>
        <dbReference type="ARBA" id="ARBA00023268"/>
    </source>
</evidence>
<feature type="binding site" evidence="16">
    <location>
        <position position="156"/>
    </location>
    <ligand>
        <name>NADP(+)</name>
        <dbReference type="ChEBI" id="CHEBI:58349"/>
    </ligand>
</feature>
<keyword evidence="9 14" id="KW-0521">NADP</keyword>
<evidence type="ECO:0000256" key="15">
    <source>
        <dbReference type="PIRSR" id="PIRSR006769-1"/>
    </source>
</evidence>
<sequence>MAKTPTPDERLMRRAIALSRRGFPAPNPHVGCVLVRDGEIVGEGYHHHAGAPHAEAAALSVAGERARGADAYVTLEPCNHFGRTPPCTDALLRAGVRRVVAACPDPNPVASGGLARLAENGVATEIGLLQQEAEAANFRFLSAMRMRRPHVTIKAAVSLDGRIALPSGESQWITGPAARREGHRLRAECGAVLVGRRTVEMDDPQLTARIPGVVNQPLRIVLDPRGRLTGKERVFDAAAPTKHVTGPVDLNELLVELFNDGVTSLLVEGGGTTIAGFVRSRLADAVELFLAPKLLGDGPSWLNGLDLGNLAEAPSLEIDRIKRLGPDLRLSAHVRYRS</sequence>
<feature type="binding site" evidence="17">
    <location>
        <position position="53"/>
    </location>
    <ligand>
        <name>Zn(2+)</name>
        <dbReference type="ChEBI" id="CHEBI:29105"/>
        <note>catalytic</note>
    </ligand>
</feature>
<comment type="similarity">
    <text evidence="4 14">In the N-terminal section; belongs to the cytidine and deoxycytidylate deaminase family.</text>
</comment>
<protein>
    <recommendedName>
        <fullName evidence="14">Riboflavin biosynthesis protein RibD</fullName>
    </recommendedName>
    <domain>
        <recommendedName>
            <fullName evidence="14">Diaminohydroxyphosphoribosylaminopyrimidine deaminase</fullName>
            <shortName evidence="14">DRAP deaminase</shortName>
            <ecNumber evidence="14">3.5.4.26</ecNumber>
        </recommendedName>
        <alternativeName>
            <fullName evidence="14">Riboflavin-specific deaminase</fullName>
        </alternativeName>
    </domain>
    <domain>
        <recommendedName>
            <fullName evidence="14">5-amino-6-(5-phosphoribosylamino)uracil reductase</fullName>
            <ecNumber evidence="14">1.1.1.193</ecNumber>
        </recommendedName>
        <alternativeName>
            <fullName evidence="14">HTP reductase</fullName>
        </alternativeName>
    </domain>
</protein>
<evidence type="ECO:0000256" key="12">
    <source>
        <dbReference type="ARBA" id="ARBA00049861"/>
    </source>
</evidence>
<dbReference type="GO" id="GO:0009231">
    <property type="term" value="P:riboflavin biosynthetic process"/>
    <property type="evidence" value="ECO:0007669"/>
    <property type="project" value="UniProtKB-UniPathway"/>
</dbReference>
<dbReference type="EC" id="3.5.4.26" evidence="14"/>
<comment type="similarity">
    <text evidence="5 14">In the C-terminal section; belongs to the HTP reductase family.</text>
</comment>
<dbReference type="InterPro" id="IPR050765">
    <property type="entry name" value="Riboflavin_Biosynth_HTPR"/>
</dbReference>
<dbReference type="eggNOG" id="COG0117">
    <property type="taxonomic scope" value="Bacteria"/>
</dbReference>
<feature type="binding site" evidence="16">
    <location>
        <position position="198"/>
    </location>
    <ligand>
        <name>NADP(+)</name>
        <dbReference type="ChEBI" id="CHEBI:58349"/>
    </ligand>
</feature>
<dbReference type="CDD" id="cd01284">
    <property type="entry name" value="Riboflavin_deaminase-reductase"/>
    <property type="match status" value="1"/>
</dbReference>
<evidence type="ECO:0000256" key="4">
    <source>
        <dbReference type="ARBA" id="ARBA00005259"/>
    </source>
</evidence>
<dbReference type="UniPathway" id="UPA00275">
    <property type="reaction ID" value="UER00401"/>
</dbReference>
<keyword evidence="8 14" id="KW-0862">Zinc</keyword>
<dbReference type="STRING" id="661478.OP10G_2419"/>
<keyword evidence="20" id="KW-1185">Reference proteome</keyword>
<feature type="active site" description="Proton donor" evidence="15">
    <location>
        <position position="55"/>
    </location>
</feature>
<comment type="catalytic activity">
    <reaction evidence="13 14">
        <text>2,5-diamino-6-hydroxy-4-(5-phosphoribosylamino)-pyrimidine + H2O + H(+) = 5-amino-6-(5-phospho-D-ribosylamino)uracil + NH4(+)</text>
        <dbReference type="Rhea" id="RHEA:21868"/>
        <dbReference type="ChEBI" id="CHEBI:15377"/>
        <dbReference type="ChEBI" id="CHEBI:15378"/>
        <dbReference type="ChEBI" id="CHEBI:28938"/>
        <dbReference type="ChEBI" id="CHEBI:58453"/>
        <dbReference type="ChEBI" id="CHEBI:58614"/>
        <dbReference type="EC" id="3.5.4.26"/>
    </reaction>
</comment>
<feature type="domain" description="CMP/dCMP-type deaminase" evidence="18">
    <location>
        <begin position="6"/>
        <end position="125"/>
    </location>
</feature>
<name>A0A068NQY0_FIMGI</name>
<feature type="binding site" evidence="16">
    <location>
        <position position="209"/>
    </location>
    <ligand>
        <name>substrate</name>
    </ligand>
</feature>
<evidence type="ECO:0000256" key="7">
    <source>
        <dbReference type="ARBA" id="ARBA00022723"/>
    </source>
</evidence>
<dbReference type="Gene3D" id="3.40.430.10">
    <property type="entry name" value="Dihydrofolate Reductase, subunit A"/>
    <property type="match status" value="2"/>
</dbReference>